<dbReference type="InterPro" id="IPR001254">
    <property type="entry name" value="Trypsin_dom"/>
</dbReference>
<sequence>RTLSRDILVLTLKTPVEYNDYVQPLRLAPADSNPVDGQVCTAIGWGFMGNNRAEENLQVANLTFVTVENCLSWSFDQPFVVNEYSVCTKPVGEHHGQPDKGDSGGPMMCYDEKVKFVDENNNAKLLYLQANYYTYNLS</sequence>
<dbReference type="PANTHER" id="PTHR24271">
    <property type="entry name" value="KALLIKREIN-RELATED"/>
    <property type="match status" value="1"/>
</dbReference>
<feature type="domain" description="Peptidase S1" evidence="1">
    <location>
        <begin position="1"/>
        <end position="138"/>
    </location>
</feature>
<proteinExistence type="predicted"/>
<organism evidence="2 3">
    <name type="scientific">Allacma fusca</name>
    <dbReference type="NCBI Taxonomy" id="39272"/>
    <lineage>
        <taxon>Eukaryota</taxon>
        <taxon>Metazoa</taxon>
        <taxon>Ecdysozoa</taxon>
        <taxon>Arthropoda</taxon>
        <taxon>Hexapoda</taxon>
        <taxon>Collembola</taxon>
        <taxon>Symphypleona</taxon>
        <taxon>Sminthuridae</taxon>
        <taxon>Allacma</taxon>
    </lineage>
</organism>
<evidence type="ECO:0000259" key="1">
    <source>
        <dbReference type="PROSITE" id="PS50240"/>
    </source>
</evidence>
<keyword evidence="3" id="KW-1185">Reference proteome</keyword>
<dbReference type="OrthoDB" id="10061449at2759"/>
<dbReference type="EMBL" id="CAJVCH010015449">
    <property type="protein sequence ID" value="CAG7679245.1"/>
    <property type="molecule type" value="Genomic_DNA"/>
</dbReference>
<reference evidence="2" key="1">
    <citation type="submission" date="2021-06" db="EMBL/GenBank/DDBJ databases">
        <authorList>
            <person name="Hodson N. C."/>
            <person name="Mongue J. A."/>
            <person name="Jaron S. K."/>
        </authorList>
    </citation>
    <scope>NUCLEOTIDE SEQUENCE</scope>
</reference>
<accession>A0A8J2J8P4</accession>
<dbReference type="PROSITE" id="PS50240">
    <property type="entry name" value="TRYPSIN_DOM"/>
    <property type="match status" value="1"/>
</dbReference>
<evidence type="ECO:0000313" key="3">
    <source>
        <dbReference type="Proteomes" id="UP000708208"/>
    </source>
</evidence>
<dbReference type="GO" id="GO:0030141">
    <property type="term" value="C:secretory granule"/>
    <property type="evidence" value="ECO:0007669"/>
    <property type="project" value="TreeGrafter"/>
</dbReference>
<comment type="caution">
    <text evidence="2">The sequence shown here is derived from an EMBL/GenBank/DDBJ whole genome shotgun (WGS) entry which is preliminary data.</text>
</comment>
<dbReference type="GO" id="GO:0006508">
    <property type="term" value="P:proteolysis"/>
    <property type="evidence" value="ECO:0007669"/>
    <property type="project" value="InterPro"/>
</dbReference>
<gene>
    <name evidence="2" type="ORF">AFUS01_LOCUS2672</name>
</gene>
<feature type="non-terminal residue" evidence="2">
    <location>
        <position position="1"/>
    </location>
</feature>
<dbReference type="AlphaFoldDB" id="A0A8J2J8P4"/>
<dbReference type="PANTHER" id="PTHR24271:SF47">
    <property type="entry name" value="KALLIKREIN-1"/>
    <property type="match status" value="1"/>
</dbReference>
<dbReference type="GO" id="GO:0004252">
    <property type="term" value="F:serine-type endopeptidase activity"/>
    <property type="evidence" value="ECO:0007669"/>
    <property type="project" value="InterPro"/>
</dbReference>
<dbReference type="Proteomes" id="UP000708208">
    <property type="component" value="Unassembled WGS sequence"/>
</dbReference>
<dbReference type="Pfam" id="PF00089">
    <property type="entry name" value="Trypsin"/>
    <property type="match status" value="1"/>
</dbReference>
<evidence type="ECO:0000313" key="2">
    <source>
        <dbReference type="EMBL" id="CAG7679245.1"/>
    </source>
</evidence>
<name>A0A8J2J8P4_9HEXA</name>
<protein>
    <recommendedName>
        <fullName evidence="1">Peptidase S1 domain-containing protein</fullName>
    </recommendedName>
</protein>